<accession>A0A8I0FZ41</accession>
<sequence>MIGSEVSLDVDDVGVVLSDGGMILIQAKAGLKRLDIRAPDLVSAVDQVISAFREGLPFEPHRLFDVKRDRLIIATTSASSSAFEALSTVCARARFHPAKRPIADVAVNGREEAALSRLLSIVRNRWKVASGGALPEDHELRSLLRVLEFKRYDFDADGIDRTRINQELVTSSHSSPFDRLVAEGIDCATSRSWRSPDAIRSAISMPRATRDAHMDRATLQRLTTQSLGSLSRHTTLPVPEGSITVEREIPSGIAEDPDNLLVVGGPGTGKTGVLAKLAESTRGDKVVLVVDNVPTDRAVATLQWGLSSDLAEVLRGWTGEDPATLYLDGLDAHRTGASWLATVVNELQGTRWRVVATVRRFELLHSPVWRQTFKGTPLSPTDLDPSPVLKDVRHLAIGDFNASELSQVREQSPGVDNFFVATGSSNFVELISNPFNLSLACELLCDLDAASIARFQTRAELLGAYWEERITSGEGALGRIQAVHDLARRMIRSRSLRASIQEIEPQLLEHVEGLLGRGVLVEGARTGRLLPAATLEFAHHVIFDYAVAAAVLAPAGLARVLEEDPNLVVFARPSIDLLIADLWSADPNRETYWDTAIVLVQASKPLAVAAMAIHAIREMTEGNDFRRLVANTNALPEATASIVQHLATAMSALSNEERAQLRQDRLDTIDQLVGAIYAAWASSQSRPNEIAVALARLIWEVRRLSPLPRNGEEAKAHAAAIEGLLSFAQADPAAREWLGARALEAVADSIAMLPGTPAVVGKCLDPPVTQFWGLLPLRPLLSRLGEIAAVDDDLATGIVEAVYSFDATEEKSVSLGGAILSLVESWRQAHEMLYYVIATEGWRDLCIASPRKSVRTLGRVLQNESRETRTFTVCNEHAAGSIEAYGFPLDLSRTQHLDDLVRISVEEIASRARSQIDVSPEINEWIASVSNPSAWTALLSEALSNAALAVTVAPVLTHSRGLLESPDTRRACIDLIRVASPLMTESDHRDLERQVHQLATAWPSGDKRRVWLEEARDQALVVMASEQLRDPASVKRLQELETLGMPSEAAGPTSFTSTVTSVDEGELWADLSGVDKDAVSKTVMEILRRASELTNGNSSPSDTWASLADVIALAGSQTEQVQVVEHARYLAASHAANLSKIADCNESQSRYLAKVAVALLGGDDLPPWME</sequence>
<protein>
    <submittedName>
        <fullName evidence="1">Uncharacterized protein</fullName>
    </submittedName>
</protein>
<proteinExistence type="predicted"/>
<reference evidence="2 3" key="1">
    <citation type="submission" date="2020-07" db="EMBL/GenBank/DDBJ databases">
        <title>Sequencing the genomes of 1000 actinobacteria strains.</title>
        <authorList>
            <person name="Klenk H.-P."/>
        </authorList>
    </citation>
    <scope>NUCLEOTIDE SEQUENCE [LARGE SCALE GENOMIC DNA]</scope>
    <source>
        <strain evidence="2 3">DSM 19087</strain>
    </source>
</reference>
<comment type="caution">
    <text evidence="1">The sequence shown here is derived from an EMBL/GenBank/DDBJ whole genome shotgun (WGS) entry which is preliminary data.</text>
</comment>
<dbReference type="RefSeq" id="WP_179424036.1">
    <property type="nucleotide sequence ID" value="NZ_BAAAMP010000003.1"/>
</dbReference>
<dbReference type="EMBL" id="JACWMT010000003">
    <property type="protein sequence ID" value="MBD1271721.1"/>
    <property type="molecule type" value="Genomic_DNA"/>
</dbReference>
<evidence type="ECO:0000313" key="2">
    <source>
        <dbReference type="EMBL" id="NYI37531.1"/>
    </source>
</evidence>
<dbReference type="Proteomes" id="UP000659061">
    <property type="component" value="Unassembled WGS sequence"/>
</dbReference>
<dbReference type="AlphaFoldDB" id="A0A8I0FZ41"/>
<evidence type="ECO:0000313" key="4">
    <source>
        <dbReference type="Proteomes" id="UP000659061"/>
    </source>
</evidence>
<name>A0A8I0FZ41_9ACTN</name>
<dbReference type="Proteomes" id="UP000587211">
    <property type="component" value="Unassembled WGS sequence"/>
</dbReference>
<keyword evidence="3" id="KW-1185">Reference proteome</keyword>
<evidence type="ECO:0000313" key="3">
    <source>
        <dbReference type="Proteomes" id="UP000587211"/>
    </source>
</evidence>
<dbReference type="SUPFAM" id="SSF52540">
    <property type="entry name" value="P-loop containing nucleoside triphosphate hydrolases"/>
    <property type="match status" value="1"/>
</dbReference>
<gene>
    <name evidence="2" type="ORF">BJ975_000906</name>
    <name evidence="1" type="ORF">IDH50_15865</name>
</gene>
<organism evidence="1 4">
    <name type="scientific">Aeromicrobium tamlense</name>
    <dbReference type="NCBI Taxonomy" id="375541"/>
    <lineage>
        <taxon>Bacteria</taxon>
        <taxon>Bacillati</taxon>
        <taxon>Actinomycetota</taxon>
        <taxon>Actinomycetes</taxon>
        <taxon>Propionibacteriales</taxon>
        <taxon>Nocardioidaceae</taxon>
        <taxon>Aeromicrobium</taxon>
    </lineage>
</organism>
<dbReference type="EMBL" id="JACBZN010000001">
    <property type="protein sequence ID" value="NYI37531.1"/>
    <property type="molecule type" value="Genomic_DNA"/>
</dbReference>
<dbReference type="InterPro" id="IPR027417">
    <property type="entry name" value="P-loop_NTPase"/>
</dbReference>
<evidence type="ECO:0000313" key="1">
    <source>
        <dbReference type="EMBL" id="MBD1271721.1"/>
    </source>
</evidence>
<reference evidence="1" key="2">
    <citation type="submission" date="2020-09" db="EMBL/GenBank/DDBJ databases">
        <title>Novel species in genus Aeromicrobium.</title>
        <authorList>
            <person name="Zhang G."/>
        </authorList>
    </citation>
    <scope>NUCLEOTIDE SEQUENCE</scope>
    <source>
        <strain evidence="1">SSW1-57</strain>
    </source>
</reference>